<evidence type="ECO:0000313" key="7">
    <source>
        <dbReference type="Proteomes" id="UP000776700"/>
    </source>
</evidence>
<feature type="transmembrane region" description="Helical" evidence="5">
    <location>
        <begin position="193"/>
        <end position="211"/>
    </location>
</feature>
<evidence type="ECO:0000313" key="6">
    <source>
        <dbReference type="EMBL" id="HJG96270.1"/>
    </source>
</evidence>
<evidence type="ECO:0000256" key="5">
    <source>
        <dbReference type="SAM" id="Phobius"/>
    </source>
</evidence>
<gene>
    <name evidence="6" type="ORF">K8V90_04105</name>
</gene>
<feature type="transmembrane region" description="Helical" evidence="5">
    <location>
        <begin position="217"/>
        <end position="238"/>
    </location>
</feature>
<evidence type="ECO:0000256" key="1">
    <source>
        <dbReference type="ARBA" id="ARBA00004141"/>
    </source>
</evidence>
<feature type="transmembrane region" description="Helical" evidence="5">
    <location>
        <begin position="157"/>
        <end position="181"/>
    </location>
</feature>
<dbReference type="CDD" id="cd09325">
    <property type="entry name" value="TDT_C4-dicarb_trans"/>
    <property type="match status" value="1"/>
</dbReference>
<reference evidence="6" key="1">
    <citation type="journal article" date="2021" name="PeerJ">
        <title>Extensive microbial diversity within the chicken gut microbiome revealed by metagenomics and culture.</title>
        <authorList>
            <person name="Gilroy R."/>
            <person name="Ravi A."/>
            <person name="Getino M."/>
            <person name="Pursley I."/>
            <person name="Horton D.L."/>
            <person name="Alikhan N.F."/>
            <person name="Baker D."/>
            <person name="Gharbi K."/>
            <person name="Hall N."/>
            <person name="Watson M."/>
            <person name="Adriaenssens E.M."/>
            <person name="Foster-Nyarko E."/>
            <person name="Jarju S."/>
            <person name="Secka A."/>
            <person name="Antonio M."/>
            <person name="Oren A."/>
            <person name="Chaudhuri R.R."/>
            <person name="La Ragione R."/>
            <person name="Hildebrand F."/>
            <person name="Pallen M.J."/>
        </authorList>
    </citation>
    <scope>NUCLEOTIDE SEQUENCE</scope>
    <source>
        <strain evidence="6">1277</strain>
    </source>
</reference>
<feature type="transmembrane region" description="Helical" evidence="5">
    <location>
        <begin position="12"/>
        <end position="30"/>
    </location>
</feature>
<dbReference type="InterPro" id="IPR038665">
    <property type="entry name" value="Voltage-dep_anion_channel_sf"/>
</dbReference>
<dbReference type="PANTHER" id="PTHR37955:SF1">
    <property type="entry name" value="DEP DOMAIN-CONTAINING PROTEIN"/>
    <property type="match status" value="1"/>
</dbReference>
<feature type="transmembrane region" description="Helical" evidence="5">
    <location>
        <begin position="75"/>
        <end position="94"/>
    </location>
</feature>
<evidence type="ECO:0000256" key="3">
    <source>
        <dbReference type="ARBA" id="ARBA00022989"/>
    </source>
</evidence>
<feature type="transmembrane region" description="Helical" evidence="5">
    <location>
        <begin position="100"/>
        <end position="119"/>
    </location>
</feature>
<accession>A0A921N074</accession>
<feature type="transmembrane region" description="Helical" evidence="5">
    <location>
        <begin position="250"/>
        <end position="271"/>
    </location>
</feature>
<dbReference type="InterPro" id="IPR052951">
    <property type="entry name" value="Tellurite_res_ion_channel"/>
</dbReference>
<dbReference type="Pfam" id="PF03595">
    <property type="entry name" value="SLAC1"/>
    <property type="match status" value="1"/>
</dbReference>
<dbReference type="InterPro" id="IPR004695">
    <property type="entry name" value="SLAC1/Mae1/Ssu1/TehA"/>
</dbReference>
<dbReference type="Gene3D" id="1.50.10.150">
    <property type="entry name" value="Voltage-dependent anion channel"/>
    <property type="match status" value="1"/>
</dbReference>
<sequence length="343" mass="39062">MKQYINKLENLHIGISGTCLAFITLSNSWMIKDIVYLKPIAITIAIIMLSLILMRLIKFPKVMLNELKDPVLGTFYPTFGMVTWLVSAYFYKYFPRICSVIWILCAIYHYAILIFYTFIRIRERKFSNIMPTCFIVYTGMITGSVASKGMGGIIPQIAYFMLIFGFTFYTLLLPVVLYIVFKSEILDDKKLPTVGIVCSPAPLGIVGILTIDPSPNIYMLTWLIITGLVLLIVVYSYILKLFKEGFKPAYASFTFPLAIATLAAYKLSNYFESLGYVILGNLFELLGSIEIFIASYVVFFILLNFINMFLKAINPKLGYYIEKEEKLIAGSIYSNEDNDKDII</sequence>
<evidence type="ECO:0000256" key="4">
    <source>
        <dbReference type="ARBA" id="ARBA00023136"/>
    </source>
</evidence>
<reference evidence="6" key="2">
    <citation type="submission" date="2021-09" db="EMBL/GenBank/DDBJ databases">
        <authorList>
            <person name="Gilroy R."/>
        </authorList>
    </citation>
    <scope>NUCLEOTIDE SEQUENCE</scope>
    <source>
        <strain evidence="6">1277</strain>
    </source>
</reference>
<feature type="transmembrane region" description="Helical" evidence="5">
    <location>
        <begin position="126"/>
        <end position="145"/>
    </location>
</feature>
<keyword evidence="3 5" id="KW-1133">Transmembrane helix</keyword>
<dbReference type="GO" id="GO:0005886">
    <property type="term" value="C:plasma membrane"/>
    <property type="evidence" value="ECO:0007669"/>
    <property type="project" value="TreeGrafter"/>
</dbReference>
<organism evidence="6 7">
    <name type="scientific">Romboutsia timonensis</name>
    <dbReference type="NCBI Taxonomy" id="1776391"/>
    <lineage>
        <taxon>Bacteria</taxon>
        <taxon>Bacillati</taxon>
        <taxon>Bacillota</taxon>
        <taxon>Clostridia</taxon>
        <taxon>Peptostreptococcales</taxon>
        <taxon>Peptostreptococcaceae</taxon>
        <taxon>Romboutsia</taxon>
    </lineage>
</organism>
<keyword evidence="2 5" id="KW-0812">Transmembrane</keyword>
<feature type="transmembrane region" description="Helical" evidence="5">
    <location>
        <begin position="291"/>
        <end position="310"/>
    </location>
</feature>
<dbReference type="GO" id="GO:0046583">
    <property type="term" value="F:monoatomic cation efflux transmembrane transporter activity"/>
    <property type="evidence" value="ECO:0007669"/>
    <property type="project" value="TreeGrafter"/>
</dbReference>
<keyword evidence="4 5" id="KW-0472">Membrane</keyword>
<name>A0A921N074_9FIRM</name>
<evidence type="ECO:0000256" key="2">
    <source>
        <dbReference type="ARBA" id="ARBA00022692"/>
    </source>
</evidence>
<dbReference type="AlphaFoldDB" id="A0A921N074"/>
<comment type="subcellular location">
    <subcellularLocation>
        <location evidence="1">Membrane</location>
        <topology evidence="1">Multi-pass membrane protein</topology>
    </subcellularLocation>
</comment>
<proteinExistence type="predicted"/>
<dbReference type="Proteomes" id="UP000776700">
    <property type="component" value="Unassembled WGS sequence"/>
</dbReference>
<dbReference type="PANTHER" id="PTHR37955">
    <property type="entry name" value="TELLURITE RESISTANCE PROTEIN TEHA"/>
    <property type="match status" value="1"/>
</dbReference>
<comment type="caution">
    <text evidence="6">The sequence shown here is derived from an EMBL/GenBank/DDBJ whole genome shotgun (WGS) entry which is preliminary data.</text>
</comment>
<dbReference type="EMBL" id="DYUB01000135">
    <property type="protein sequence ID" value="HJG96270.1"/>
    <property type="molecule type" value="Genomic_DNA"/>
</dbReference>
<protein>
    <submittedName>
        <fullName evidence="6">TDT family transporter</fullName>
    </submittedName>
</protein>
<feature type="transmembrane region" description="Helical" evidence="5">
    <location>
        <begin position="36"/>
        <end position="54"/>
    </location>
</feature>